<dbReference type="SUPFAM" id="SSF54236">
    <property type="entry name" value="Ubiquitin-like"/>
    <property type="match status" value="1"/>
</dbReference>
<feature type="compositionally biased region" description="Low complexity" evidence="1">
    <location>
        <begin position="183"/>
        <end position="193"/>
    </location>
</feature>
<accession>A0A0P1KSA0</accession>
<dbReference type="InterPro" id="IPR029071">
    <property type="entry name" value="Ubiquitin-like_domsf"/>
</dbReference>
<feature type="domain" description="Ubiquitin-like" evidence="2">
    <location>
        <begin position="399"/>
        <end position="473"/>
    </location>
</feature>
<dbReference type="InterPro" id="IPR022617">
    <property type="entry name" value="Rad60/SUMO-like_dom"/>
</dbReference>
<dbReference type="Gene3D" id="3.10.20.90">
    <property type="entry name" value="Phosphatidylinositol 3-kinase Catalytic Subunit, Chain A, domain 1"/>
    <property type="match status" value="1"/>
</dbReference>
<evidence type="ECO:0000313" key="4">
    <source>
        <dbReference type="Proteomes" id="UP000236544"/>
    </source>
</evidence>
<dbReference type="Proteomes" id="UP000236544">
    <property type="component" value="Unassembled WGS sequence"/>
</dbReference>
<proteinExistence type="predicted"/>
<feature type="compositionally biased region" description="Polar residues" evidence="1">
    <location>
        <begin position="64"/>
        <end position="74"/>
    </location>
</feature>
<dbReference type="InterPro" id="IPR000626">
    <property type="entry name" value="Ubiquitin-like_dom"/>
</dbReference>
<keyword evidence="4" id="KW-1185">Reference proteome</keyword>
<dbReference type="AlphaFoldDB" id="A0A0P1KSA0"/>
<evidence type="ECO:0000259" key="2">
    <source>
        <dbReference type="PROSITE" id="PS50053"/>
    </source>
</evidence>
<feature type="region of interest" description="Disordered" evidence="1">
    <location>
        <begin position="64"/>
        <end position="89"/>
    </location>
</feature>
<dbReference type="PROSITE" id="PS50053">
    <property type="entry name" value="UBIQUITIN_2"/>
    <property type="match status" value="1"/>
</dbReference>
<dbReference type="EMBL" id="LN890563">
    <property type="protein sequence ID" value="CUS21806.1"/>
    <property type="molecule type" value="Genomic_DNA"/>
</dbReference>
<gene>
    <name evidence="3" type="ORF">LAQU0_S04e01200g</name>
</gene>
<reference evidence="4" key="1">
    <citation type="submission" date="2015-10" db="EMBL/GenBank/DDBJ databases">
        <authorList>
            <person name="Devillers H."/>
        </authorList>
    </citation>
    <scope>NUCLEOTIDE SEQUENCE [LARGE SCALE GENOMIC DNA]</scope>
</reference>
<evidence type="ECO:0000256" key="1">
    <source>
        <dbReference type="SAM" id="MobiDB-lite"/>
    </source>
</evidence>
<protein>
    <submittedName>
        <fullName evidence="3">LAQU0S04e01200g1_1</fullName>
    </submittedName>
</protein>
<dbReference type="Pfam" id="PF11976">
    <property type="entry name" value="Rad60-SLD"/>
    <property type="match status" value="1"/>
</dbReference>
<dbReference type="CDD" id="cd17080">
    <property type="entry name" value="Ubl_SLD2_Esc2_like"/>
    <property type="match status" value="1"/>
</dbReference>
<name>A0A0P1KSA0_9SACH</name>
<feature type="region of interest" description="Disordered" evidence="1">
    <location>
        <begin position="133"/>
        <end position="209"/>
    </location>
</feature>
<dbReference type="OrthoDB" id="3365399at2759"/>
<evidence type="ECO:0000313" key="3">
    <source>
        <dbReference type="EMBL" id="CUS21806.1"/>
    </source>
</evidence>
<organism evidence="3 4">
    <name type="scientific">Lachancea quebecensis</name>
    <dbReference type="NCBI Taxonomy" id="1654605"/>
    <lineage>
        <taxon>Eukaryota</taxon>
        <taxon>Fungi</taxon>
        <taxon>Dikarya</taxon>
        <taxon>Ascomycota</taxon>
        <taxon>Saccharomycotina</taxon>
        <taxon>Saccharomycetes</taxon>
        <taxon>Saccharomycetales</taxon>
        <taxon>Saccharomycetaceae</taxon>
        <taxon>Lachancea</taxon>
    </lineage>
</organism>
<sequence>MTTSREQPSHTGLKGATITGDIQDQISFTDANKTIGGYIEDEQVTGIIHRGKTELPRFSSTVEIGKSGSTTESQILAKENKTDDDQDLEDYNIDDDDFFYGDYISTKNNAEAEATPVVMEKNDDVGQLSRLVENSGQEADVEYITSSSDEEHHTTKIDSRSKRRRRSDSSLEEISQAPRPARLLRGNSRGGSRAVQTESFPKHERDEDDKFFEELEREVGRTASTLKEGSPAVVQRVYNIKFISDLEGSAGRRINVKVKGKQSFDQILPIALKTIIKEYNVPDALQPAYETDKVTLYREGVKILNFMNCNSLQIPLEFNDEVCDVCLTIISKGQEQNFEALYEQNKRNSHDLIPSLTEPGTETPDFTVEEYEKELRSVDYNKNGNLQDQLRMEPADDTIRIALMSQNNKKITVTARPETTFAALAGYYQKLTSLPPQQHIELFFDNEKLDLNRKVSDADMEDDDIVEVVIKRV</sequence>
<feature type="compositionally biased region" description="Basic and acidic residues" evidence="1">
    <location>
        <begin position="149"/>
        <end position="160"/>
    </location>
</feature>